<dbReference type="InParanoid" id="A9V645"/>
<comment type="similarity">
    <text evidence="1">Belongs to the FAM136 family.</text>
</comment>
<sequence>MANVPEVQQLEQSVNDAVEKLEVQSREVMRKEFECSARCASNTSLKTADYHQCLTSCGQGTQAVAVTIQNELNSLQNQFITCINSCANAGNQAECQAQCAKDSMTTIPAFVQRVQAVISKYN</sequence>
<dbReference type="Pfam" id="PF05811">
    <property type="entry name" value="DUF842"/>
    <property type="match status" value="1"/>
</dbReference>
<evidence type="ECO:0008006" key="4">
    <source>
        <dbReference type="Google" id="ProtNLM"/>
    </source>
</evidence>
<dbReference type="EMBL" id="CH991562">
    <property type="protein sequence ID" value="EDQ86924.1"/>
    <property type="molecule type" value="Genomic_DNA"/>
</dbReference>
<dbReference type="RefSeq" id="XP_001748163.1">
    <property type="nucleotide sequence ID" value="XM_001748111.1"/>
</dbReference>
<dbReference type="KEGG" id="mbr:MONBRDRAFT_38177"/>
<evidence type="ECO:0000256" key="1">
    <source>
        <dbReference type="ARBA" id="ARBA00009952"/>
    </source>
</evidence>
<dbReference type="PANTHER" id="PTHR21096:SF0">
    <property type="entry name" value="PROTEIN FAM136A"/>
    <property type="match status" value="1"/>
</dbReference>
<dbReference type="GO" id="GO:0005737">
    <property type="term" value="C:cytoplasm"/>
    <property type="evidence" value="ECO:0000318"/>
    <property type="project" value="GO_Central"/>
</dbReference>
<organism evidence="2 3">
    <name type="scientific">Monosiga brevicollis</name>
    <name type="common">Choanoflagellate</name>
    <dbReference type="NCBI Taxonomy" id="81824"/>
    <lineage>
        <taxon>Eukaryota</taxon>
        <taxon>Choanoflagellata</taxon>
        <taxon>Craspedida</taxon>
        <taxon>Salpingoecidae</taxon>
        <taxon>Monosiga</taxon>
    </lineage>
</organism>
<reference evidence="2 3" key="1">
    <citation type="journal article" date="2008" name="Nature">
        <title>The genome of the choanoflagellate Monosiga brevicollis and the origin of metazoans.</title>
        <authorList>
            <consortium name="JGI Sequencing"/>
            <person name="King N."/>
            <person name="Westbrook M.J."/>
            <person name="Young S.L."/>
            <person name="Kuo A."/>
            <person name="Abedin M."/>
            <person name="Chapman J."/>
            <person name="Fairclough S."/>
            <person name="Hellsten U."/>
            <person name="Isogai Y."/>
            <person name="Letunic I."/>
            <person name="Marr M."/>
            <person name="Pincus D."/>
            <person name="Putnam N."/>
            <person name="Rokas A."/>
            <person name="Wright K.J."/>
            <person name="Zuzow R."/>
            <person name="Dirks W."/>
            <person name="Good M."/>
            <person name="Goodstein D."/>
            <person name="Lemons D."/>
            <person name="Li W."/>
            <person name="Lyons J.B."/>
            <person name="Morris A."/>
            <person name="Nichols S."/>
            <person name="Richter D.J."/>
            <person name="Salamov A."/>
            <person name="Bork P."/>
            <person name="Lim W.A."/>
            <person name="Manning G."/>
            <person name="Miller W.T."/>
            <person name="McGinnis W."/>
            <person name="Shapiro H."/>
            <person name="Tjian R."/>
            <person name="Grigoriev I.V."/>
            <person name="Rokhsar D."/>
        </authorList>
    </citation>
    <scope>NUCLEOTIDE SEQUENCE [LARGE SCALE GENOMIC DNA]</scope>
    <source>
        <strain evidence="3">MX1 / ATCC 50154</strain>
    </source>
</reference>
<keyword evidence="3" id="KW-1185">Reference proteome</keyword>
<dbReference type="InterPro" id="IPR008560">
    <property type="entry name" value="DUF842_euk"/>
</dbReference>
<evidence type="ECO:0000313" key="3">
    <source>
        <dbReference type="Proteomes" id="UP000001357"/>
    </source>
</evidence>
<dbReference type="AlphaFoldDB" id="A9V645"/>
<dbReference type="GeneID" id="5893544"/>
<dbReference type="PANTHER" id="PTHR21096">
    <property type="entry name" value="PROTEIN FAM136A"/>
    <property type="match status" value="1"/>
</dbReference>
<dbReference type="Proteomes" id="UP000001357">
    <property type="component" value="Unassembled WGS sequence"/>
</dbReference>
<gene>
    <name evidence="2" type="ORF">MONBRDRAFT_38177</name>
</gene>
<accession>A9V645</accession>
<protein>
    <recommendedName>
        <fullName evidence="4">Protein FAM136A</fullName>
    </recommendedName>
</protein>
<evidence type="ECO:0000313" key="2">
    <source>
        <dbReference type="EMBL" id="EDQ86924.1"/>
    </source>
</evidence>
<proteinExistence type="inferred from homology"/>
<name>A9V645_MONBE</name>